<dbReference type="Pfam" id="PF00171">
    <property type="entry name" value="Aldedh"/>
    <property type="match status" value="1"/>
</dbReference>
<dbReference type="InterPro" id="IPR016162">
    <property type="entry name" value="Ald_DH_N"/>
</dbReference>
<dbReference type="SUPFAM" id="SSF53720">
    <property type="entry name" value="ALDH-like"/>
    <property type="match status" value="1"/>
</dbReference>
<dbReference type="PANTHER" id="PTHR11699">
    <property type="entry name" value="ALDEHYDE DEHYDROGENASE-RELATED"/>
    <property type="match status" value="1"/>
</dbReference>
<dbReference type="PROSITE" id="PS00687">
    <property type="entry name" value="ALDEHYDE_DEHYDR_GLU"/>
    <property type="match status" value="1"/>
</dbReference>
<dbReference type="InterPro" id="IPR016161">
    <property type="entry name" value="Ald_DH/histidinol_DH"/>
</dbReference>
<protein>
    <submittedName>
        <fullName evidence="5">Aldehyde dehydrogenase</fullName>
    </submittedName>
</protein>
<evidence type="ECO:0000313" key="6">
    <source>
        <dbReference type="Proteomes" id="UP000807370"/>
    </source>
</evidence>
<name>A0ABS0PZX3_9BRAD</name>
<gene>
    <name evidence="5" type="ORF">HZZ13_32270</name>
</gene>
<organism evidence="5 6">
    <name type="scientific">Bradyrhizobium agreste</name>
    <dbReference type="NCBI Taxonomy" id="2751811"/>
    <lineage>
        <taxon>Bacteria</taxon>
        <taxon>Pseudomonadati</taxon>
        <taxon>Pseudomonadota</taxon>
        <taxon>Alphaproteobacteria</taxon>
        <taxon>Hyphomicrobiales</taxon>
        <taxon>Nitrobacteraceae</taxon>
        <taxon>Bradyrhizobium</taxon>
    </lineage>
</organism>
<comment type="similarity">
    <text evidence="3">Belongs to the aldehyde dehydrogenase family.</text>
</comment>
<dbReference type="EMBL" id="JACCHP010000028">
    <property type="protein sequence ID" value="MBH5402431.1"/>
    <property type="molecule type" value="Genomic_DNA"/>
</dbReference>
<comment type="caution">
    <text evidence="5">The sequence shown here is derived from an EMBL/GenBank/DDBJ whole genome shotgun (WGS) entry which is preliminary data.</text>
</comment>
<evidence type="ECO:0000256" key="2">
    <source>
        <dbReference type="PROSITE-ProRule" id="PRU10007"/>
    </source>
</evidence>
<keyword evidence="1 3" id="KW-0560">Oxidoreductase</keyword>
<dbReference type="CDD" id="cd07114">
    <property type="entry name" value="ALDH_DhaS"/>
    <property type="match status" value="1"/>
</dbReference>
<dbReference type="Proteomes" id="UP000807370">
    <property type="component" value="Unassembled WGS sequence"/>
</dbReference>
<proteinExistence type="inferred from homology"/>
<keyword evidence="6" id="KW-1185">Reference proteome</keyword>
<accession>A0ABS0PZX3</accession>
<reference evidence="5 6" key="1">
    <citation type="submission" date="2020-07" db="EMBL/GenBank/DDBJ databases">
        <title>Bradyrhizobium diversity isolated from nodules of indigenous legumes of Western Australia.</title>
        <authorList>
            <person name="Klepa M.S."/>
        </authorList>
    </citation>
    <scope>NUCLEOTIDE SEQUENCE [LARGE SCALE GENOMIC DNA]</scope>
    <source>
        <strain evidence="5 6">CNPSo 4010</strain>
    </source>
</reference>
<sequence length="512" mass="55429">MNAEGSSVSSGQVRADGSPRLEAFKLYIDGEWCESASGRWLETKNPYTGKAWAVIPRGNAQDVDRAVQAANRAFVSGPWASMHPSDRGLLLHRLGDLIAANAERLAELEVRDNGKLRVEMLGQMKYLPRWFQYYGGLADKIEGRMPPTDKKGMLHYVSYEPVGVVGAITPWNSPLLLTVWKLAPALAAGNTVVIKPSEYASTSLLALVELFEQAGFPKGVVNVVTGLGAETGEPLVEHPCVDRIAFTGGNLAGRNIYEAAARQFKRVSLELGGKSPNIVFGDAGIEDAVKGVISGIFAASGQTCMAGSRLLLHSSIHDAFLARLVEVMKAARLGDPNSPDTDVGPVATEQQLQKVLDYIELAKEEGARCILGGRRATRPECGEGWFVEPTIFADVTNDMRIAREEVFGPVLSVIKFDSDDEAVALANDTPFGLAAGLWTTDLARSLSLPKRLRAGTVWVNAYRVVSYLSPFGGFKESGLGRENGLEAIYEYMEAKSVFINPRPAITNPFTLQ</sequence>
<feature type="domain" description="Aldehyde dehydrogenase" evidence="4">
    <location>
        <begin position="32"/>
        <end position="497"/>
    </location>
</feature>
<dbReference type="InterPro" id="IPR016160">
    <property type="entry name" value="Ald_DH_CS_CYS"/>
</dbReference>
<evidence type="ECO:0000313" key="5">
    <source>
        <dbReference type="EMBL" id="MBH5402431.1"/>
    </source>
</evidence>
<evidence type="ECO:0000259" key="4">
    <source>
        <dbReference type="Pfam" id="PF00171"/>
    </source>
</evidence>
<dbReference type="InterPro" id="IPR016163">
    <property type="entry name" value="Ald_DH_C"/>
</dbReference>
<dbReference type="InterPro" id="IPR015590">
    <property type="entry name" value="Aldehyde_DH_dom"/>
</dbReference>
<dbReference type="InterPro" id="IPR029510">
    <property type="entry name" value="Ald_DH_CS_GLU"/>
</dbReference>
<evidence type="ECO:0000256" key="1">
    <source>
        <dbReference type="ARBA" id="ARBA00023002"/>
    </source>
</evidence>
<dbReference type="Gene3D" id="3.40.309.10">
    <property type="entry name" value="Aldehyde Dehydrogenase, Chain A, domain 2"/>
    <property type="match status" value="1"/>
</dbReference>
<dbReference type="Gene3D" id="3.40.605.10">
    <property type="entry name" value="Aldehyde Dehydrogenase, Chain A, domain 1"/>
    <property type="match status" value="1"/>
</dbReference>
<dbReference type="PROSITE" id="PS00070">
    <property type="entry name" value="ALDEHYDE_DEHYDR_CYS"/>
    <property type="match status" value="1"/>
</dbReference>
<evidence type="ECO:0000256" key="3">
    <source>
        <dbReference type="RuleBase" id="RU003345"/>
    </source>
</evidence>
<dbReference type="RefSeq" id="WP_197963486.1">
    <property type="nucleotide sequence ID" value="NZ_JACCHP010000028.1"/>
</dbReference>
<feature type="active site" evidence="2">
    <location>
        <position position="270"/>
    </location>
</feature>